<feature type="compositionally biased region" description="Basic and acidic residues" evidence="7">
    <location>
        <begin position="308"/>
        <end position="345"/>
    </location>
</feature>
<feature type="compositionally biased region" description="Acidic residues" evidence="7">
    <location>
        <begin position="174"/>
        <end position="188"/>
    </location>
</feature>
<accession>A0A314YDR9</accession>
<evidence type="ECO:0000313" key="8">
    <source>
        <dbReference type="EMBL" id="PQQ04533.1"/>
    </source>
</evidence>
<keyword evidence="3" id="KW-0690">Ribosome biogenesis</keyword>
<keyword evidence="4" id="KW-0698">rRNA processing</keyword>
<feature type="region of interest" description="Disordered" evidence="7">
    <location>
        <begin position="1"/>
        <end position="68"/>
    </location>
</feature>
<feature type="region of interest" description="Disordered" evidence="7">
    <location>
        <begin position="305"/>
        <end position="483"/>
    </location>
</feature>
<dbReference type="PANTHER" id="PTHR23183:SF0">
    <property type="entry name" value="NUCLEOLAR PROTEIN 14"/>
    <property type="match status" value="1"/>
</dbReference>
<evidence type="ECO:0000256" key="5">
    <source>
        <dbReference type="ARBA" id="ARBA00023242"/>
    </source>
</evidence>
<feature type="compositionally biased region" description="Basic and acidic residues" evidence="7">
    <location>
        <begin position="381"/>
        <end position="400"/>
    </location>
</feature>
<comment type="similarity">
    <text evidence="2">Belongs to the NOP14 family.</text>
</comment>
<keyword evidence="9" id="KW-1185">Reference proteome</keyword>
<feature type="compositionally biased region" description="Acidic residues" evidence="7">
    <location>
        <begin position="348"/>
        <end position="359"/>
    </location>
</feature>
<sequence length="691" mass="78641">MAKRKDKKNMKSGPNAVAMKHQAPKPNPFEGKAPKPSREHVKNNKETTTTKKQKNKLGPSSIAMKLQAPKPNPFETIWSRRKFDILGKKRKGEERRIGLSRSRAIEKRKNTLLKEYEQSNKSSSLSISELESIMMSSTSSIRPFGVPSASVCLSLDGDEEDYEFQSLGALSERDDFEDDMLPDDDEDGAGTAKTKKRLATLDQFESHDKQNLLDDDLMEGEENRHKSKKEVMKELMAKSKYHRAERAKHKEELEDFGQELDKIFTSMAQSKLLELAEPDKSVPNEKKDELSGQEVARSYFKALGTLALDRRGQPSDRTKTPEEIAQEEREQLEHLEEERQKRMLATDDYSDDQNEDDEIPSTQRPRAISGDDLGDSFSLDEEPRIKKGWVDEILEKKDASDSESEEGSSSEDSESPEDGSDEGSDEDDNEGEKNLLMKDWEQSDDDNLETDLDEEEEEEEEEDDDESEGHENDDDVNEKEMEPRELKKLKKIDAADASKKQGKVSQDGILWCTSAVYFAILANRKPLNIELLNFLVKPLIEMSMETPYFAAICARQRILRARTEFCVTVKNPENSCWPSSKTLFLLRLWSLIFSCSDFRHVVMTPATVLMCEYLARSPILSGRDAAVGSFLCSMLLCITKQSKKFCPEAVMFLRTLLMAAKDRKPATNQDSQFNELMELKALSPFYVYVNA</sequence>
<feature type="compositionally biased region" description="Basic and acidic residues" evidence="7">
    <location>
        <begin position="431"/>
        <end position="441"/>
    </location>
</feature>
<evidence type="ECO:0000313" key="9">
    <source>
        <dbReference type="Proteomes" id="UP000250321"/>
    </source>
</evidence>
<keyword evidence="5" id="KW-0539">Nucleus</keyword>
<evidence type="ECO:0000256" key="6">
    <source>
        <dbReference type="ARBA" id="ARBA00024695"/>
    </source>
</evidence>
<feature type="region of interest" description="Disordered" evidence="7">
    <location>
        <begin position="208"/>
        <end position="228"/>
    </location>
</feature>
<dbReference type="GO" id="GO:0032040">
    <property type="term" value="C:small-subunit processome"/>
    <property type="evidence" value="ECO:0007669"/>
    <property type="project" value="InterPro"/>
</dbReference>
<feature type="compositionally biased region" description="Acidic residues" evidence="7">
    <location>
        <begin position="401"/>
        <end position="430"/>
    </location>
</feature>
<dbReference type="STRING" id="2094558.A0A314YDR9"/>
<dbReference type="Pfam" id="PF04147">
    <property type="entry name" value="Nop14"/>
    <property type="match status" value="3"/>
</dbReference>
<comment type="subcellular location">
    <subcellularLocation>
        <location evidence="1">Nucleus</location>
        <location evidence="1">Nucleolus</location>
    </subcellularLocation>
</comment>
<gene>
    <name evidence="8" type="ORF">Pyn_31555</name>
</gene>
<name>A0A314YDR9_PRUYE</name>
<proteinExistence type="inferred from homology"/>
<reference evidence="8 9" key="1">
    <citation type="submission" date="2018-02" db="EMBL/GenBank/DDBJ databases">
        <title>Draft genome of wild Prunus yedoensis var. nudiflora.</title>
        <authorList>
            <person name="Baek S."/>
            <person name="Kim J.-H."/>
            <person name="Choi K."/>
            <person name="Kim G.-B."/>
            <person name="Cho A."/>
            <person name="Jang H."/>
            <person name="Shin C.-H."/>
            <person name="Yu H.-J."/>
            <person name="Mun J.-H."/>
        </authorList>
    </citation>
    <scope>NUCLEOTIDE SEQUENCE [LARGE SCALE GENOMIC DNA]</scope>
    <source>
        <strain evidence="9">cv. Jeju island</strain>
        <tissue evidence="8">Leaf</tissue>
    </source>
</reference>
<dbReference type="EMBL" id="PJQY01001226">
    <property type="protein sequence ID" value="PQQ04533.1"/>
    <property type="molecule type" value="Genomic_DNA"/>
</dbReference>
<dbReference type="PANTHER" id="PTHR23183">
    <property type="entry name" value="NOP14"/>
    <property type="match status" value="1"/>
</dbReference>
<evidence type="ECO:0000256" key="2">
    <source>
        <dbReference type="ARBA" id="ARBA00007466"/>
    </source>
</evidence>
<evidence type="ECO:0000256" key="3">
    <source>
        <dbReference type="ARBA" id="ARBA00022517"/>
    </source>
</evidence>
<feature type="compositionally biased region" description="Basic and acidic residues" evidence="7">
    <location>
        <begin position="32"/>
        <end position="49"/>
    </location>
</feature>
<feature type="region of interest" description="Disordered" evidence="7">
    <location>
        <begin position="171"/>
        <end position="194"/>
    </location>
</feature>
<comment type="function">
    <text evidence="6">Involved in nucleolar processing of pre-18S ribosomal RNA. Has a role in the nuclear export of 40S pre-ribosomal subunit to the cytoplasm.</text>
</comment>
<evidence type="ECO:0000256" key="7">
    <source>
        <dbReference type="SAM" id="MobiDB-lite"/>
    </source>
</evidence>
<evidence type="ECO:0000256" key="1">
    <source>
        <dbReference type="ARBA" id="ARBA00004604"/>
    </source>
</evidence>
<organism evidence="8 9">
    <name type="scientific">Prunus yedoensis var. nudiflora</name>
    <dbReference type="NCBI Taxonomy" id="2094558"/>
    <lineage>
        <taxon>Eukaryota</taxon>
        <taxon>Viridiplantae</taxon>
        <taxon>Streptophyta</taxon>
        <taxon>Embryophyta</taxon>
        <taxon>Tracheophyta</taxon>
        <taxon>Spermatophyta</taxon>
        <taxon>Magnoliopsida</taxon>
        <taxon>eudicotyledons</taxon>
        <taxon>Gunneridae</taxon>
        <taxon>Pentapetalae</taxon>
        <taxon>rosids</taxon>
        <taxon>fabids</taxon>
        <taxon>Rosales</taxon>
        <taxon>Rosaceae</taxon>
        <taxon>Amygdaloideae</taxon>
        <taxon>Amygdaleae</taxon>
        <taxon>Prunus</taxon>
    </lineage>
</organism>
<dbReference type="GO" id="GO:0030692">
    <property type="term" value="C:Noc4p-Nop14p complex"/>
    <property type="evidence" value="ECO:0007669"/>
    <property type="project" value="TreeGrafter"/>
</dbReference>
<protein>
    <submittedName>
        <fullName evidence="8">Nucleolar protein 14</fullName>
    </submittedName>
</protein>
<feature type="compositionally biased region" description="Basic residues" evidence="7">
    <location>
        <begin position="1"/>
        <end position="10"/>
    </location>
</feature>
<dbReference type="OrthoDB" id="441771at2759"/>
<feature type="compositionally biased region" description="Acidic residues" evidence="7">
    <location>
        <begin position="442"/>
        <end position="477"/>
    </location>
</feature>
<dbReference type="Proteomes" id="UP000250321">
    <property type="component" value="Unassembled WGS sequence"/>
</dbReference>
<comment type="caution">
    <text evidence="8">The sequence shown here is derived from an EMBL/GenBank/DDBJ whole genome shotgun (WGS) entry which is preliminary data.</text>
</comment>
<dbReference type="GO" id="GO:0030490">
    <property type="term" value="P:maturation of SSU-rRNA"/>
    <property type="evidence" value="ECO:0007669"/>
    <property type="project" value="TreeGrafter"/>
</dbReference>
<dbReference type="InterPro" id="IPR007276">
    <property type="entry name" value="Nop14"/>
</dbReference>
<evidence type="ECO:0000256" key="4">
    <source>
        <dbReference type="ARBA" id="ARBA00022552"/>
    </source>
</evidence>
<dbReference type="AlphaFoldDB" id="A0A314YDR9"/>